<feature type="transmembrane region" description="Helical" evidence="1">
    <location>
        <begin position="31"/>
        <end position="50"/>
    </location>
</feature>
<keyword evidence="4" id="KW-1185">Reference proteome</keyword>
<protein>
    <submittedName>
        <fullName evidence="3">HD domain-containing protein</fullName>
    </submittedName>
</protein>
<dbReference type="CDD" id="cd00077">
    <property type="entry name" value="HDc"/>
    <property type="match status" value="1"/>
</dbReference>
<accession>A0ABS2K4J7</accession>
<dbReference type="SMART" id="SM00471">
    <property type="entry name" value="HDc"/>
    <property type="match status" value="1"/>
</dbReference>
<keyword evidence="1" id="KW-0472">Membrane</keyword>
<gene>
    <name evidence="3" type="ORF">ISP19_10010</name>
</gene>
<keyword evidence="1" id="KW-1133">Transmembrane helix</keyword>
<name>A0ABS2K4J7_9GAMM</name>
<evidence type="ECO:0000259" key="2">
    <source>
        <dbReference type="PROSITE" id="PS51832"/>
    </source>
</evidence>
<evidence type="ECO:0000256" key="1">
    <source>
        <dbReference type="SAM" id="Phobius"/>
    </source>
</evidence>
<dbReference type="InterPro" id="IPR037522">
    <property type="entry name" value="HD_GYP_dom"/>
</dbReference>
<dbReference type="EMBL" id="JADIKE010000035">
    <property type="protein sequence ID" value="MBM7125713.1"/>
    <property type="molecule type" value="Genomic_DNA"/>
</dbReference>
<dbReference type="Gene3D" id="1.10.3210.10">
    <property type="entry name" value="Hypothetical protein af1432"/>
    <property type="match status" value="1"/>
</dbReference>
<dbReference type="PROSITE" id="PS51832">
    <property type="entry name" value="HD_GYP"/>
    <property type="match status" value="1"/>
</dbReference>
<dbReference type="SUPFAM" id="SSF109604">
    <property type="entry name" value="HD-domain/PDEase-like"/>
    <property type="match status" value="1"/>
</dbReference>
<organism evidence="3 4">
    <name type="scientific">Dyella flava</name>
    <dbReference type="NCBI Taxonomy" id="1920170"/>
    <lineage>
        <taxon>Bacteria</taxon>
        <taxon>Pseudomonadati</taxon>
        <taxon>Pseudomonadota</taxon>
        <taxon>Gammaproteobacteria</taxon>
        <taxon>Lysobacterales</taxon>
        <taxon>Rhodanobacteraceae</taxon>
        <taxon>Dyella</taxon>
    </lineage>
</organism>
<dbReference type="InterPro" id="IPR003607">
    <property type="entry name" value="HD/PDEase_dom"/>
</dbReference>
<sequence>MADDTMRVRQAPPGEGSFVVLSPQFRTAGTYVLVSAIYIWLSGQLLGSLVHDPHRLVFYQIIKGWLFVLGTGLLLYWMIGRTVRRMAEANRRLLKSHEETLHVLVEAMDIRHKETSDHSERVVRMATGLARLAGLDSDALRDIKFGALLHDIGKLALPDSILIKPGKLDEDETRLMRTHPRMGYDMLQRIEFLRGASAIPYSHHERWDGTGYPQGLAGETIPLAARIFSVVDVWDALSFPRVYKPAWPETDVLNYLKDAAGGQLDPRLVQLFLNNYAALKTLALTPNPSNDRLPKSALP</sequence>
<dbReference type="PANTHER" id="PTHR45228">
    <property type="entry name" value="CYCLIC DI-GMP PHOSPHODIESTERASE TM_0186-RELATED"/>
    <property type="match status" value="1"/>
</dbReference>
<feature type="domain" description="HD-GYP" evidence="2">
    <location>
        <begin position="93"/>
        <end position="288"/>
    </location>
</feature>
<keyword evidence="1" id="KW-0812">Transmembrane</keyword>
<evidence type="ECO:0000313" key="4">
    <source>
        <dbReference type="Proteomes" id="UP001430149"/>
    </source>
</evidence>
<comment type="caution">
    <text evidence="3">The sequence shown here is derived from an EMBL/GenBank/DDBJ whole genome shotgun (WGS) entry which is preliminary data.</text>
</comment>
<proteinExistence type="predicted"/>
<dbReference type="Pfam" id="PF13487">
    <property type="entry name" value="HD_5"/>
    <property type="match status" value="1"/>
</dbReference>
<feature type="transmembrane region" description="Helical" evidence="1">
    <location>
        <begin position="56"/>
        <end position="79"/>
    </location>
</feature>
<dbReference type="InterPro" id="IPR052020">
    <property type="entry name" value="Cyclic_di-GMP/3'3'-cGAMP_PDE"/>
</dbReference>
<reference evidence="3" key="1">
    <citation type="submission" date="2020-10" db="EMBL/GenBank/DDBJ databases">
        <title>Phylogeny of dyella-like bacteria.</title>
        <authorList>
            <person name="Fu J."/>
        </authorList>
    </citation>
    <scope>NUCLEOTIDE SEQUENCE</scope>
    <source>
        <strain evidence="3">DHOC52</strain>
    </source>
</reference>
<dbReference type="Proteomes" id="UP001430149">
    <property type="component" value="Unassembled WGS sequence"/>
</dbReference>
<evidence type="ECO:0000313" key="3">
    <source>
        <dbReference type="EMBL" id="MBM7125713.1"/>
    </source>
</evidence>
<dbReference type="PANTHER" id="PTHR45228:SF5">
    <property type="entry name" value="CYCLIC DI-GMP PHOSPHODIESTERASE VC_1348-RELATED"/>
    <property type="match status" value="1"/>
</dbReference>